<reference evidence="1" key="1">
    <citation type="submission" date="2020-02" db="EMBL/GenBank/DDBJ databases">
        <authorList>
            <person name="Meier V. D."/>
        </authorList>
    </citation>
    <scope>NUCLEOTIDE SEQUENCE</scope>
    <source>
        <strain evidence="1">AVDCRST_MAG93</strain>
    </source>
</reference>
<gene>
    <name evidence="1" type="ORF">AVDCRST_MAG93-5770</name>
</gene>
<sequence>MTTLPQPPQLEVLSSVGARKRYLAQNDLRNKNAFATN</sequence>
<dbReference type="AlphaFoldDB" id="A0A6J4L2Y4"/>
<protein>
    <submittedName>
        <fullName evidence="1">Uncharacterized protein</fullName>
    </submittedName>
</protein>
<name>A0A6J4L2Y4_9CHLR</name>
<accession>A0A6J4L2Y4</accession>
<dbReference type="EMBL" id="CADCTR010001945">
    <property type="protein sequence ID" value="CAA9321535.1"/>
    <property type="molecule type" value="Genomic_DNA"/>
</dbReference>
<organism evidence="1">
    <name type="scientific">uncultured Chloroflexia bacterium</name>
    <dbReference type="NCBI Taxonomy" id="1672391"/>
    <lineage>
        <taxon>Bacteria</taxon>
        <taxon>Bacillati</taxon>
        <taxon>Chloroflexota</taxon>
        <taxon>Chloroflexia</taxon>
        <taxon>environmental samples</taxon>
    </lineage>
</organism>
<evidence type="ECO:0000313" key="1">
    <source>
        <dbReference type="EMBL" id="CAA9321535.1"/>
    </source>
</evidence>
<proteinExistence type="predicted"/>